<dbReference type="FunFam" id="2.30.29.30:FF:000064">
    <property type="entry name" value="Adaptin ear-binding coat-associated protein 1"/>
    <property type="match status" value="1"/>
</dbReference>
<comment type="similarity">
    <text evidence="1">Belongs to the NECAP family.</text>
</comment>
<evidence type="ECO:0000259" key="6">
    <source>
        <dbReference type="Pfam" id="PF07933"/>
    </source>
</evidence>
<dbReference type="GO" id="GO:0030125">
    <property type="term" value="C:clathrin vesicle coat"/>
    <property type="evidence" value="ECO:0007669"/>
    <property type="project" value="TreeGrafter"/>
</dbReference>
<comment type="caution">
    <text evidence="7">The sequence shown here is derived from an EMBL/GenBank/DDBJ whole genome shotgun (WGS) entry which is preliminary data.</text>
</comment>
<evidence type="ECO:0000256" key="5">
    <source>
        <dbReference type="SAM" id="MobiDB-lite"/>
    </source>
</evidence>
<evidence type="ECO:0000256" key="2">
    <source>
        <dbReference type="ARBA" id="ARBA00022448"/>
    </source>
</evidence>
<feature type="compositionally biased region" description="Low complexity" evidence="5">
    <location>
        <begin position="192"/>
        <end position="207"/>
    </location>
</feature>
<dbReference type="GO" id="GO:0006897">
    <property type="term" value="P:endocytosis"/>
    <property type="evidence" value="ECO:0007669"/>
    <property type="project" value="UniProtKB-KW"/>
</dbReference>
<feature type="non-terminal residue" evidence="7">
    <location>
        <position position="1"/>
    </location>
</feature>
<gene>
    <name evidence="7" type="ORF">MSPICULIGERA_LOCUS25176</name>
</gene>
<evidence type="ECO:0000256" key="4">
    <source>
        <dbReference type="ARBA" id="ARBA00022927"/>
    </source>
</evidence>
<dbReference type="InterPro" id="IPR012466">
    <property type="entry name" value="NECAP_PHear"/>
</dbReference>
<reference evidence="7" key="1">
    <citation type="submission" date="2023-06" db="EMBL/GenBank/DDBJ databases">
        <authorList>
            <person name="Delattre M."/>
        </authorList>
    </citation>
    <scope>NUCLEOTIDE SEQUENCE</scope>
    <source>
        <strain evidence="7">AF72</strain>
    </source>
</reference>
<dbReference type="InterPro" id="IPR011993">
    <property type="entry name" value="PH-like_dom_sf"/>
</dbReference>
<evidence type="ECO:0000313" key="7">
    <source>
        <dbReference type="EMBL" id="CAJ0587199.1"/>
    </source>
</evidence>
<dbReference type="SUPFAM" id="SSF50729">
    <property type="entry name" value="PH domain-like"/>
    <property type="match status" value="1"/>
</dbReference>
<feature type="domain" description="NECAP PHear" evidence="6">
    <location>
        <begin position="4"/>
        <end position="159"/>
    </location>
</feature>
<sequence length="207" mass="22296">MSEYESVSLVKPEVFIYRIPPLSTNKGHKAADWNLDTPDWTGRLRLVAIGKKLELRLEDKGSGQLYAKAPVESYPGVGVESVSDSSRYFVIRLVNENGQTANVGLGFADRGDSFDFNVALQDHFKYLEKAAEIEQQSSQPGPQLDLGFKEGQTITINIGKKRDGGASSTSRPKPAAGAGGGFPLLPPPPGPGQQTRPRGQPGFDLIG</sequence>
<dbReference type="PANTHER" id="PTHR12847:SF9">
    <property type="entry name" value="NECAP-LIKE PROTEIN CG9132"/>
    <property type="match status" value="1"/>
</dbReference>
<dbReference type="Gene3D" id="2.30.29.30">
    <property type="entry name" value="Pleckstrin-homology domain (PH domain)/Phosphotyrosine-binding domain (PTB)"/>
    <property type="match status" value="1"/>
</dbReference>
<name>A0AA36DGF6_9BILA</name>
<dbReference type="EMBL" id="CATQJA010002709">
    <property type="protein sequence ID" value="CAJ0587199.1"/>
    <property type="molecule type" value="Genomic_DNA"/>
</dbReference>
<keyword evidence="8" id="KW-1185">Reference proteome</keyword>
<evidence type="ECO:0000256" key="3">
    <source>
        <dbReference type="ARBA" id="ARBA00022583"/>
    </source>
</evidence>
<organism evidence="7 8">
    <name type="scientific">Mesorhabditis spiculigera</name>
    <dbReference type="NCBI Taxonomy" id="96644"/>
    <lineage>
        <taxon>Eukaryota</taxon>
        <taxon>Metazoa</taxon>
        <taxon>Ecdysozoa</taxon>
        <taxon>Nematoda</taxon>
        <taxon>Chromadorea</taxon>
        <taxon>Rhabditida</taxon>
        <taxon>Rhabditina</taxon>
        <taxon>Rhabditomorpha</taxon>
        <taxon>Rhabditoidea</taxon>
        <taxon>Rhabditidae</taxon>
        <taxon>Mesorhabditinae</taxon>
        <taxon>Mesorhabditis</taxon>
    </lineage>
</organism>
<dbReference type="Pfam" id="PF07933">
    <property type="entry name" value="DUF1681"/>
    <property type="match status" value="1"/>
</dbReference>
<dbReference type="PANTHER" id="PTHR12847">
    <property type="entry name" value="ATP-BINDING CASSETTE ABC TRANSPORTER-RELATED"/>
    <property type="match status" value="1"/>
</dbReference>
<evidence type="ECO:0000256" key="1">
    <source>
        <dbReference type="ARBA" id="ARBA00007736"/>
    </source>
</evidence>
<proteinExistence type="inferred from homology"/>
<keyword evidence="4" id="KW-0653">Protein transport</keyword>
<keyword evidence="3" id="KW-0254">Endocytosis</keyword>
<feature type="region of interest" description="Disordered" evidence="5">
    <location>
        <begin position="157"/>
        <end position="207"/>
    </location>
</feature>
<protein>
    <recommendedName>
        <fullName evidence="6">NECAP PHear domain-containing protein</fullName>
    </recommendedName>
</protein>
<evidence type="ECO:0000313" key="8">
    <source>
        <dbReference type="Proteomes" id="UP001177023"/>
    </source>
</evidence>
<keyword evidence="2" id="KW-0813">Transport</keyword>
<dbReference type="Proteomes" id="UP001177023">
    <property type="component" value="Unassembled WGS sequence"/>
</dbReference>
<dbReference type="GO" id="GO:0015031">
    <property type="term" value="P:protein transport"/>
    <property type="evidence" value="ECO:0007669"/>
    <property type="project" value="UniProtKB-KW"/>
</dbReference>
<accession>A0AA36DGF6</accession>
<dbReference type="CDD" id="cd13228">
    <property type="entry name" value="PHear_NECAP"/>
    <property type="match status" value="1"/>
</dbReference>
<dbReference type="AlphaFoldDB" id="A0AA36DGF6"/>